<sequence>MQSCGVMGDAGERSGQPERPVIADKSSVGARCVEDRPELSNLLLMLSSLSRSSELLDQPVSPEKVVFYITRGTQTPIASRTKIRWFSSDRKGGTFMLSF</sequence>
<reference evidence="2" key="1">
    <citation type="journal article" date="2023" name="Front. Plant Sci.">
        <title>Chromosomal-level genome assembly of Melastoma candidum provides insights into trichome evolution.</title>
        <authorList>
            <person name="Zhong Y."/>
            <person name="Wu W."/>
            <person name="Sun C."/>
            <person name="Zou P."/>
            <person name="Liu Y."/>
            <person name="Dai S."/>
            <person name="Zhou R."/>
        </authorList>
    </citation>
    <scope>NUCLEOTIDE SEQUENCE [LARGE SCALE GENOMIC DNA]</scope>
</reference>
<name>A0ACB9N2E5_9MYRT</name>
<evidence type="ECO:0000313" key="2">
    <source>
        <dbReference type="Proteomes" id="UP001057402"/>
    </source>
</evidence>
<proteinExistence type="predicted"/>
<gene>
    <name evidence="1" type="ORF">MLD38_028305</name>
</gene>
<comment type="caution">
    <text evidence="1">The sequence shown here is derived from an EMBL/GenBank/DDBJ whole genome shotgun (WGS) entry which is preliminary data.</text>
</comment>
<protein>
    <submittedName>
        <fullName evidence="1">Uncharacterized protein</fullName>
    </submittedName>
</protein>
<organism evidence="1 2">
    <name type="scientific">Melastoma candidum</name>
    <dbReference type="NCBI Taxonomy" id="119954"/>
    <lineage>
        <taxon>Eukaryota</taxon>
        <taxon>Viridiplantae</taxon>
        <taxon>Streptophyta</taxon>
        <taxon>Embryophyta</taxon>
        <taxon>Tracheophyta</taxon>
        <taxon>Spermatophyta</taxon>
        <taxon>Magnoliopsida</taxon>
        <taxon>eudicotyledons</taxon>
        <taxon>Gunneridae</taxon>
        <taxon>Pentapetalae</taxon>
        <taxon>rosids</taxon>
        <taxon>malvids</taxon>
        <taxon>Myrtales</taxon>
        <taxon>Melastomataceae</taxon>
        <taxon>Melastomatoideae</taxon>
        <taxon>Melastomateae</taxon>
        <taxon>Melastoma</taxon>
    </lineage>
</organism>
<dbReference type="EMBL" id="CM042887">
    <property type="protein sequence ID" value="KAI4329987.1"/>
    <property type="molecule type" value="Genomic_DNA"/>
</dbReference>
<accession>A0ACB9N2E5</accession>
<dbReference type="Proteomes" id="UP001057402">
    <property type="component" value="Chromosome 8"/>
</dbReference>
<evidence type="ECO:0000313" key="1">
    <source>
        <dbReference type="EMBL" id="KAI4329987.1"/>
    </source>
</evidence>
<keyword evidence="2" id="KW-1185">Reference proteome</keyword>